<evidence type="ECO:0000256" key="2">
    <source>
        <dbReference type="ARBA" id="ARBA00022729"/>
    </source>
</evidence>
<evidence type="ECO:0000259" key="7">
    <source>
        <dbReference type="PROSITE" id="PS50940"/>
    </source>
</evidence>
<feature type="chain" id="PRO_5006454515" description="Chitin-binding type-2 domain-containing protein" evidence="6">
    <location>
        <begin position="28"/>
        <end position="335"/>
    </location>
</feature>
<dbReference type="PANTHER" id="PTHR23301">
    <property type="entry name" value="CHITIN BINDING PERITROPHIN-A"/>
    <property type="match status" value="1"/>
</dbReference>
<dbReference type="STRING" id="7217.B3M4Q4"/>
<evidence type="ECO:0000313" key="8">
    <source>
        <dbReference type="EMBL" id="EDV39453.2"/>
    </source>
</evidence>
<dbReference type="OrthoDB" id="6020543at2759"/>
<reference evidence="8 9" key="1">
    <citation type="journal article" date="2007" name="Nature">
        <title>Evolution of genes and genomes on the Drosophila phylogeny.</title>
        <authorList>
            <consortium name="Drosophila 12 Genomes Consortium"/>
            <person name="Clark A.G."/>
            <person name="Eisen M.B."/>
            <person name="Smith D.R."/>
            <person name="Bergman C.M."/>
            <person name="Oliver B."/>
            <person name="Markow T.A."/>
            <person name="Kaufman T.C."/>
            <person name="Kellis M."/>
            <person name="Gelbart W."/>
            <person name="Iyer V.N."/>
            <person name="Pollard D.A."/>
            <person name="Sackton T.B."/>
            <person name="Larracuente A.M."/>
            <person name="Singh N.D."/>
            <person name="Abad J.P."/>
            <person name="Abt D.N."/>
            <person name="Adryan B."/>
            <person name="Aguade M."/>
            <person name="Akashi H."/>
            <person name="Anderson W.W."/>
            <person name="Aquadro C.F."/>
            <person name="Ardell D.H."/>
            <person name="Arguello R."/>
            <person name="Artieri C.G."/>
            <person name="Barbash D.A."/>
            <person name="Barker D."/>
            <person name="Barsanti P."/>
            <person name="Batterham P."/>
            <person name="Batzoglou S."/>
            <person name="Begun D."/>
            <person name="Bhutkar A."/>
            <person name="Blanco E."/>
            <person name="Bosak S.A."/>
            <person name="Bradley R.K."/>
            <person name="Brand A.D."/>
            <person name="Brent M.R."/>
            <person name="Brooks A.N."/>
            <person name="Brown R.H."/>
            <person name="Butlin R.K."/>
            <person name="Caggese C."/>
            <person name="Calvi B.R."/>
            <person name="Bernardo de Carvalho A."/>
            <person name="Caspi A."/>
            <person name="Castrezana S."/>
            <person name="Celniker S.E."/>
            <person name="Chang J.L."/>
            <person name="Chapple C."/>
            <person name="Chatterji S."/>
            <person name="Chinwalla A."/>
            <person name="Civetta A."/>
            <person name="Clifton S.W."/>
            <person name="Comeron J.M."/>
            <person name="Costello J.C."/>
            <person name="Coyne J.A."/>
            <person name="Daub J."/>
            <person name="David R.G."/>
            <person name="Delcher A.L."/>
            <person name="Delehaunty K."/>
            <person name="Do C.B."/>
            <person name="Ebling H."/>
            <person name="Edwards K."/>
            <person name="Eickbush T."/>
            <person name="Evans J.D."/>
            <person name="Filipski A."/>
            <person name="Findeiss S."/>
            <person name="Freyhult E."/>
            <person name="Fulton L."/>
            <person name="Fulton R."/>
            <person name="Garcia A.C."/>
            <person name="Gardiner A."/>
            <person name="Garfield D.A."/>
            <person name="Garvin B.E."/>
            <person name="Gibson G."/>
            <person name="Gilbert D."/>
            <person name="Gnerre S."/>
            <person name="Godfrey J."/>
            <person name="Good R."/>
            <person name="Gotea V."/>
            <person name="Gravely B."/>
            <person name="Greenberg A.J."/>
            <person name="Griffiths-Jones S."/>
            <person name="Gross S."/>
            <person name="Guigo R."/>
            <person name="Gustafson E.A."/>
            <person name="Haerty W."/>
            <person name="Hahn M.W."/>
            <person name="Halligan D.L."/>
            <person name="Halpern A.L."/>
            <person name="Halter G.M."/>
            <person name="Han M.V."/>
            <person name="Heger A."/>
            <person name="Hillier L."/>
            <person name="Hinrichs A.S."/>
            <person name="Holmes I."/>
            <person name="Hoskins R.A."/>
            <person name="Hubisz M.J."/>
            <person name="Hultmark D."/>
            <person name="Huntley M.A."/>
            <person name="Jaffe D.B."/>
            <person name="Jagadeeshan S."/>
            <person name="Jeck W.R."/>
            <person name="Johnson J."/>
            <person name="Jones C.D."/>
            <person name="Jordan W.C."/>
            <person name="Karpen G.H."/>
            <person name="Kataoka E."/>
            <person name="Keightley P.D."/>
            <person name="Kheradpour P."/>
            <person name="Kirkness E.F."/>
            <person name="Koerich L.B."/>
            <person name="Kristiansen K."/>
            <person name="Kudrna D."/>
            <person name="Kulathinal R.J."/>
            <person name="Kumar S."/>
            <person name="Kwok R."/>
            <person name="Lander E."/>
            <person name="Langley C.H."/>
            <person name="Lapoint R."/>
            <person name="Lazzaro B.P."/>
            <person name="Lee S.J."/>
            <person name="Levesque L."/>
            <person name="Li R."/>
            <person name="Lin C.F."/>
            <person name="Lin M.F."/>
            <person name="Lindblad-Toh K."/>
            <person name="Llopart A."/>
            <person name="Long M."/>
            <person name="Low L."/>
            <person name="Lozovsky E."/>
            <person name="Lu J."/>
            <person name="Luo M."/>
            <person name="Machado C.A."/>
            <person name="Makalowski W."/>
            <person name="Marzo M."/>
            <person name="Matsuda M."/>
            <person name="Matzkin L."/>
            <person name="McAllister B."/>
            <person name="McBride C.S."/>
            <person name="McKernan B."/>
            <person name="McKernan K."/>
            <person name="Mendez-Lago M."/>
            <person name="Minx P."/>
            <person name="Mollenhauer M.U."/>
            <person name="Montooth K."/>
            <person name="Mount S.M."/>
            <person name="Mu X."/>
            <person name="Myers E."/>
            <person name="Negre B."/>
            <person name="Newfeld S."/>
            <person name="Nielsen R."/>
            <person name="Noor M.A."/>
            <person name="O'Grady P."/>
            <person name="Pachter L."/>
            <person name="Papaceit M."/>
            <person name="Parisi M.J."/>
            <person name="Parisi M."/>
            <person name="Parts L."/>
            <person name="Pedersen J.S."/>
            <person name="Pesole G."/>
            <person name="Phillippy A.M."/>
            <person name="Ponting C.P."/>
            <person name="Pop M."/>
            <person name="Porcelli D."/>
            <person name="Powell J.R."/>
            <person name="Prohaska S."/>
            <person name="Pruitt K."/>
            <person name="Puig M."/>
            <person name="Quesneville H."/>
            <person name="Ram K.R."/>
            <person name="Rand D."/>
            <person name="Rasmussen M.D."/>
            <person name="Reed L.K."/>
            <person name="Reenan R."/>
            <person name="Reily A."/>
            <person name="Remington K.A."/>
            <person name="Rieger T.T."/>
            <person name="Ritchie M.G."/>
            <person name="Robin C."/>
            <person name="Rogers Y.H."/>
            <person name="Rohde C."/>
            <person name="Rozas J."/>
            <person name="Rubenfield M.J."/>
            <person name="Ruiz A."/>
            <person name="Russo S."/>
            <person name="Salzberg S.L."/>
            <person name="Sanchez-Gracia A."/>
            <person name="Saranga D.J."/>
            <person name="Sato H."/>
            <person name="Schaeffer S.W."/>
            <person name="Schatz M.C."/>
            <person name="Schlenke T."/>
            <person name="Schwartz R."/>
            <person name="Segarra C."/>
            <person name="Singh R.S."/>
            <person name="Sirot L."/>
            <person name="Sirota M."/>
            <person name="Sisneros N.B."/>
            <person name="Smith C.D."/>
            <person name="Smith T.F."/>
            <person name="Spieth J."/>
            <person name="Stage D.E."/>
            <person name="Stark A."/>
            <person name="Stephan W."/>
            <person name="Strausberg R.L."/>
            <person name="Strempel S."/>
            <person name="Sturgill D."/>
            <person name="Sutton G."/>
            <person name="Sutton G.G."/>
            <person name="Tao W."/>
            <person name="Teichmann S."/>
            <person name="Tobari Y.N."/>
            <person name="Tomimura Y."/>
            <person name="Tsolas J.M."/>
            <person name="Valente V.L."/>
            <person name="Venter E."/>
            <person name="Venter J.C."/>
            <person name="Vicario S."/>
            <person name="Vieira F.G."/>
            <person name="Vilella A.J."/>
            <person name="Villasante A."/>
            <person name="Walenz B."/>
            <person name="Wang J."/>
            <person name="Wasserman M."/>
            <person name="Watts T."/>
            <person name="Wilson D."/>
            <person name="Wilson R.K."/>
            <person name="Wing R.A."/>
            <person name="Wolfner M.F."/>
            <person name="Wong A."/>
            <person name="Wong G.K."/>
            <person name="Wu C.I."/>
            <person name="Wu G."/>
            <person name="Yamamoto D."/>
            <person name="Yang H.P."/>
            <person name="Yang S.P."/>
            <person name="Yorke J.A."/>
            <person name="Yoshida K."/>
            <person name="Zdobnov E."/>
            <person name="Zhang P."/>
            <person name="Zhang Y."/>
            <person name="Zimin A.V."/>
            <person name="Baldwin J."/>
            <person name="Abdouelleil A."/>
            <person name="Abdulkadir J."/>
            <person name="Abebe A."/>
            <person name="Abera B."/>
            <person name="Abreu J."/>
            <person name="Acer S.C."/>
            <person name="Aftuck L."/>
            <person name="Alexander A."/>
            <person name="An P."/>
            <person name="Anderson E."/>
            <person name="Anderson S."/>
            <person name="Arachi H."/>
            <person name="Azer M."/>
            <person name="Bachantsang P."/>
            <person name="Barry A."/>
            <person name="Bayul T."/>
            <person name="Berlin A."/>
            <person name="Bessette D."/>
            <person name="Bloom T."/>
            <person name="Blye J."/>
            <person name="Boguslavskiy L."/>
            <person name="Bonnet C."/>
            <person name="Boukhgalter B."/>
            <person name="Bourzgui I."/>
            <person name="Brown A."/>
            <person name="Cahill P."/>
            <person name="Channer S."/>
            <person name="Cheshatsang Y."/>
            <person name="Chuda L."/>
            <person name="Citroen M."/>
            <person name="Collymore A."/>
            <person name="Cooke P."/>
            <person name="Costello M."/>
            <person name="D'Aco K."/>
            <person name="Daza R."/>
            <person name="De Haan G."/>
            <person name="DeGray S."/>
            <person name="DeMaso C."/>
            <person name="Dhargay N."/>
            <person name="Dooley K."/>
            <person name="Dooley E."/>
            <person name="Doricent M."/>
            <person name="Dorje P."/>
            <person name="Dorjee K."/>
            <person name="Dupes A."/>
            <person name="Elong R."/>
            <person name="Falk J."/>
            <person name="Farina A."/>
            <person name="Faro S."/>
            <person name="Ferguson D."/>
            <person name="Fisher S."/>
            <person name="Foley C.D."/>
            <person name="Franke A."/>
            <person name="Friedrich D."/>
            <person name="Gadbois L."/>
            <person name="Gearin G."/>
            <person name="Gearin C.R."/>
            <person name="Giannoukos G."/>
            <person name="Goode T."/>
            <person name="Graham J."/>
            <person name="Grandbois E."/>
            <person name="Grewal S."/>
            <person name="Gyaltsen K."/>
            <person name="Hafez N."/>
            <person name="Hagos B."/>
            <person name="Hall J."/>
            <person name="Henson C."/>
            <person name="Hollinger A."/>
            <person name="Honan T."/>
            <person name="Huard M.D."/>
            <person name="Hughes L."/>
            <person name="Hurhula B."/>
            <person name="Husby M.E."/>
            <person name="Kamat A."/>
            <person name="Kanga B."/>
            <person name="Kashin S."/>
            <person name="Khazanovich D."/>
            <person name="Kisner P."/>
            <person name="Lance K."/>
            <person name="Lara M."/>
            <person name="Lee W."/>
            <person name="Lennon N."/>
            <person name="Letendre F."/>
            <person name="LeVine R."/>
            <person name="Lipovsky A."/>
            <person name="Liu X."/>
            <person name="Liu J."/>
            <person name="Liu S."/>
            <person name="Lokyitsang T."/>
            <person name="Lokyitsang Y."/>
            <person name="Lubonja R."/>
            <person name="Lui A."/>
            <person name="MacDonald P."/>
            <person name="Magnisalis V."/>
            <person name="Maru K."/>
            <person name="Matthews C."/>
            <person name="McCusker W."/>
            <person name="McDonough S."/>
            <person name="Mehta T."/>
            <person name="Meldrim J."/>
            <person name="Meneus L."/>
            <person name="Mihai O."/>
            <person name="Mihalev A."/>
            <person name="Mihova T."/>
            <person name="Mittelman R."/>
            <person name="Mlenga V."/>
            <person name="Montmayeur A."/>
            <person name="Mulrain L."/>
            <person name="Navidi A."/>
            <person name="Naylor J."/>
            <person name="Negash T."/>
            <person name="Nguyen T."/>
            <person name="Nguyen N."/>
            <person name="Nicol R."/>
            <person name="Norbu C."/>
            <person name="Norbu N."/>
            <person name="Novod N."/>
            <person name="O'Neill B."/>
            <person name="Osman S."/>
            <person name="Markiewicz E."/>
            <person name="Oyono O.L."/>
            <person name="Patti C."/>
            <person name="Phunkhang P."/>
            <person name="Pierre F."/>
            <person name="Priest M."/>
            <person name="Raghuraman S."/>
            <person name="Rege F."/>
            <person name="Reyes R."/>
            <person name="Rise C."/>
            <person name="Rogov P."/>
            <person name="Ross K."/>
            <person name="Ryan E."/>
            <person name="Settipalli S."/>
            <person name="Shea T."/>
            <person name="Sherpa N."/>
            <person name="Shi L."/>
            <person name="Shih D."/>
            <person name="Sparrow T."/>
            <person name="Spaulding J."/>
            <person name="Stalker J."/>
            <person name="Stange-Thomann N."/>
            <person name="Stavropoulos S."/>
            <person name="Stone C."/>
            <person name="Strader C."/>
            <person name="Tesfaye S."/>
            <person name="Thomson T."/>
            <person name="Thoulutsang Y."/>
            <person name="Thoulutsang D."/>
            <person name="Topham K."/>
            <person name="Topping I."/>
            <person name="Tsamla T."/>
            <person name="Vassiliev H."/>
            <person name="Vo A."/>
            <person name="Wangchuk T."/>
            <person name="Wangdi T."/>
            <person name="Weiand M."/>
            <person name="Wilkinson J."/>
            <person name="Wilson A."/>
            <person name="Yadav S."/>
            <person name="Young G."/>
            <person name="Yu Q."/>
            <person name="Zembek L."/>
            <person name="Zhong D."/>
            <person name="Zimmer A."/>
            <person name="Zwirko Z."/>
            <person name="Jaffe D.B."/>
            <person name="Alvarez P."/>
            <person name="Brockman W."/>
            <person name="Butler J."/>
            <person name="Chin C."/>
            <person name="Gnerre S."/>
            <person name="Grabherr M."/>
            <person name="Kleber M."/>
            <person name="Mauceli E."/>
            <person name="MacCallum I."/>
        </authorList>
    </citation>
    <scope>NUCLEOTIDE SEQUENCE [LARGE SCALE GENOMIC DNA]</scope>
    <source>
        <strain evidence="9">Tucson 14024-0371.13</strain>
    </source>
</reference>
<evidence type="ECO:0000256" key="1">
    <source>
        <dbReference type="ARBA" id="ARBA00022669"/>
    </source>
</evidence>
<organism evidence="8 9">
    <name type="scientific">Drosophila ananassae</name>
    <name type="common">Fruit fly</name>
    <dbReference type="NCBI Taxonomy" id="7217"/>
    <lineage>
        <taxon>Eukaryota</taxon>
        <taxon>Metazoa</taxon>
        <taxon>Ecdysozoa</taxon>
        <taxon>Arthropoda</taxon>
        <taxon>Hexapoda</taxon>
        <taxon>Insecta</taxon>
        <taxon>Pterygota</taxon>
        <taxon>Neoptera</taxon>
        <taxon>Endopterygota</taxon>
        <taxon>Diptera</taxon>
        <taxon>Brachycera</taxon>
        <taxon>Muscomorpha</taxon>
        <taxon>Ephydroidea</taxon>
        <taxon>Drosophilidae</taxon>
        <taxon>Drosophila</taxon>
        <taxon>Sophophora</taxon>
    </lineage>
</organism>
<feature type="domain" description="Chitin-binding type-2" evidence="7">
    <location>
        <begin position="149"/>
        <end position="205"/>
    </location>
</feature>
<feature type="domain" description="Chitin-binding type-2" evidence="7">
    <location>
        <begin position="210"/>
        <end position="277"/>
    </location>
</feature>
<gene>
    <name evidence="8" type="primary">Dana\GF25313</name>
    <name evidence="8" type="synonym">dana_GLEANR_9994</name>
    <name evidence="8" type="ORF">GF25313</name>
</gene>
<dbReference type="AlphaFoldDB" id="B3M4Q4"/>
<name>B3M4Q4_DROAN</name>
<keyword evidence="9" id="KW-1185">Reference proteome</keyword>
<dbReference type="Gene3D" id="2.170.140.10">
    <property type="entry name" value="Chitin binding domain"/>
    <property type="match status" value="1"/>
</dbReference>
<feature type="signal peptide" evidence="6">
    <location>
        <begin position="1"/>
        <end position="27"/>
    </location>
</feature>
<evidence type="ECO:0000256" key="4">
    <source>
        <dbReference type="ARBA" id="ARBA00023157"/>
    </source>
</evidence>
<dbReference type="EMBL" id="CH902618">
    <property type="protein sequence ID" value="EDV39453.2"/>
    <property type="molecule type" value="Genomic_DNA"/>
</dbReference>
<evidence type="ECO:0000256" key="5">
    <source>
        <dbReference type="ARBA" id="ARBA00023180"/>
    </source>
</evidence>
<sequence length="335" mass="36888">MKNLRTLVGPAAALVLLLLQSFGSVSARDEDICRLFPNNTVIRDPESCSKSITCIDFVSHYSTCSGSTPFFNKDTGACVKSLSDQSSCSISCSDSVTQFLADPKSCYGYYYCQDQETALYGTCPQDHHFNATTQTCSRQHESACTTSTFEYCYIVKDGVRFDNRQGCNQYHVCTKGVLESKTCSNTYYQASTGTCQDKALVECDAHPLPSNVCGTEKSPKANKFVSDAATCRGYFYCAKQADGKPDPSPQWNQCPADRFFDAKNRTCRLANQVTCTADRCDGRTLNFVVSGTKGCRNYLRCSNGVTLDEKSCGNNFFDEEKGSCVQQITTYPVCT</sequence>
<evidence type="ECO:0000256" key="6">
    <source>
        <dbReference type="SAM" id="SignalP"/>
    </source>
</evidence>
<dbReference type="eggNOG" id="ENOG502T97A">
    <property type="taxonomic scope" value="Eukaryota"/>
</dbReference>
<feature type="domain" description="Chitin-binding type-2" evidence="7">
    <location>
        <begin position="30"/>
        <end position="88"/>
    </location>
</feature>
<dbReference type="HOGENOM" id="CLU_045312_1_0_1"/>
<dbReference type="GO" id="GO:0005576">
    <property type="term" value="C:extracellular region"/>
    <property type="evidence" value="ECO:0007669"/>
    <property type="project" value="InterPro"/>
</dbReference>
<dbReference type="GO" id="GO:0008061">
    <property type="term" value="F:chitin binding"/>
    <property type="evidence" value="ECO:0007669"/>
    <property type="project" value="UniProtKB-KW"/>
</dbReference>
<dbReference type="SMART" id="SM00494">
    <property type="entry name" value="ChtBD2"/>
    <property type="match status" value="5"/>
</dbReference>
<evidence type="ECO:0000313" key="9">
    <source>
        <dbReference type="Proteomes" id="UP000007801"/>
    </source>
</evidence>
<dbReference type="Proteomes" id="UP000007801">
    <property type="component" value="Unassembled WGS sequence"/>
</dbReference>
<keyword evidence="1" id="KW-0147">Chitin-binding</keyword>
<dbReference type="Pfam" id="PF01607">
    <property type="entry name" value="CBM_14"/>
    <property type="match status" value="4"/>
</dbReference>
<proteinExistence type="predicted"/>
<dbReference type="InterPro" id="IPR002557">
    <property type="entry name" value="Chitin-bd_dom"/>
</dbReference>
<keyword evidence="4" id="KW-1015">Disulfide bond</keyword>
<dbReference type="PROSITE" id="PS50940">
    <property type="entry name" value="CHIT_BIND_II"/>
    <property type="match status" value="4"/>
</dbReference>
<dbReference type="InterPro" id="IPR051940">
    <property type="entry name" value="Chitin_bind-dev_reg"/>
</dbReference>
<protein>
    <recommendedName>
        <fullName evidence="7">Chitin-binding type-2 domain-containing protein</fullName>
    </recommendedName>
</protein>
<dbReference type="GeneID" id="6507936"/>
<keyword evidence="3" id="KW-0677">Repeat</keyword>
<dbReference type="InterPro" id="IPR036508">
    <property type="entry name" value="Chitin-bd_dom_sf"/>
</dbReference>
<dbReference type="PANTHER" id="PTHR23301:SF106">
    <property type="entry name" value="CHITIN-BINDING TYPE-2 DOMAIN-CONTAINING PROTEIN-RELATED"/>
    <property type="match status" value="1"/>
</dbReference>
<dbReference type="InParanoid" id="B3M4Q4"/>
<keyword evidence="5" id="KW-0325">Glycoprotein</keyword>
<keyword evidence="2 6" id="KW-0732">Signal</keyword>
<evidence type="ECO:0000256" key="3">
    <source>
        <dbReference type="ARBA" id="ARBA00022737"/>
    </source>
</evidence>
<feature type="domain" description="Chitin-binding type-2" evidence="7">
    <location>
        <begin position="89"/>
        <end position="146"/>
    </location>
</feature>
<dbReference type="SUPFAM" id="SSF57625">
    <property type="entry name" value="Invertebrate chitin-binding proteins"/>
    <property type="match status" value="4"/>
</dbReference>
<accession>B3M4Q4</accession>
<dbReference type="KEGG" id="dan:6507936"/>